<proteinExistence type="predicted"/>
<name>A0A9X1YVT1_9PSED</name>
<feature type="chain" id="PRO_5040984355" evidence="1">
    <location>
        <begin position="25"/>
        <end position="242"/>
    </location>
</feature>
<dbReference type="RefSeq" id="WP_268264651.1">
    <property type="nucleotide sequence ID" value="NZ_JALQCW010000009.1"/>
</dbReference>
<comment type="caution">
    <text evidence="2">The sequence shown here is derived from an EMBL/GenBank/DDBJ whole genome shotgun (WGS) entry which is preliminary data.</text>
</comment>
<organism evidence="2 3">
    <name type="scientific">Pseudomonas morbosilactucae</name>
    <dbReference type="NCBI Taxonomy" id="2938197"/>
    <lineage>
        <taxon>Bacteria</taxon>
        <taxon>Pseudomonadati</taxon>
        <taxon>Pseudomonadota</taxon>
        <taxon>Gammaproteobacteria</taxon>
        <taxon>Pseudomonadales</taxon>
        <taxon>Pseudomonadaceae</taxon>
        <taxon>Pseudomonas</taxon>
    </lineage>
</organism>
<protein>
    <submittedName>
        <fullName evidence="2">Uncharacterized protein</fullName>
    </submittedName>
</protein>
<accession>A0A9X1YVT1</accession>
<evidence type="ECO:0000313" key="2">
    <source>
        <dbReference type="EMBL" id="MCK9797290.1"/>
    </source>
</evidence>
<feature type="signal peptide" evidence="1">
    <location>
        <begin position="1"/>
        <end position="24"/>
    </location>
</feature>
<sequence length="242" mass="25887">MGITRWAVCTLGLGMLCHLGLAVAEPGELPEGYRVAQQVLVGDGSVLEVLEDLRITPQLHSASWGNSLDAEAFDESEDGDQPPALEAQARWLADSGEVLAQKALGYPLATVEKAPLNGLPSPVFFLTVDQTAPMGSYSGPATEILMPLQHQLDPVLFVSESGEKHPLVLAQTGKAAWQIVAASGGATESIQQVSSASSADNEEFVTTYRTYRYLNGQWTAAGRQQAGYWDTESEFPPPANFP</sequence>
<dbReference type="Proteomes" id="UP001155059">
    <property type="component" value="Unassembled WGS sequence"/>
</dbReference>
<reference evidence="2 3" key="2">
    <citation type="journal article" date="2023" name="Plant Pathol.">
        <title>Dismantling and reorganizing Pseudomonas marginalis sensu#lato.</title>
        <authorList>
            <person name="Sawada H."/>
            <person name="Fujikawa T."/>
            <person name="Satou M."/>
        </authorList>
    </citation>
    <scope>NUCLEOTIDE SEQUENCE [LARGE SCALE GENOMIC DNA]</scope>
    <source>
        <strain evidence="2 3">MAFF 302030</strain>
    </source>
</reference>
<evidence type="ECO:0000313" key="3">
    <source>
        <dbReference type="Proteomes" id="UP001155059"/>
    </source>
</evidence>
<keyword evidence="1" id="KW-0732">Signal</keyword>
<dbReference type="EMBL" id="JALQCW010000009">
    <property type="protein sequence ID" value="MCK9797290.1"/>
    <property type="molecule type" value="Genomic_DNA"/>
</dbReference>
<evidence type="ECO:0000256" key="1">
    <source>
        <dbReference type="SAM" id="SignalP"/>
    </source>
</evidence>
<gene>
    <name evidence="2" type="ORF">M1B34_05910</name>
</gene>
<reference evidence="2 3" key="1">
    <citation type="journal article" date="2022" name="Int. J. Syst. Evol. Microbiol.">
        <title>Pseudomonas aegrilactucae sp. nov. and Pseudomonas morbosilactucae sp. nov., pathogens causing bacterial rot of lettuce in Japan.</title>
        <authorList>
            <person name="Sawada H."/>
            <person name="Fujikawa T."/>
            <person name="Satou M."/>
        </authorList>
    </citation>
    <scope>NUCLEOTIDE SEQUENCE [LARGE SCALE GENOMIC DNA]</scope>
    <source>
        <strain evidence="2 3">MAFF 302030</strain>
    </source>
</reference>
<dbReference type="AlphaFoldDB" id="A0A9X1YVT1"/>